<evidence type="ECO:0000256" key="3">
    <source>
        <dbReference type="ARBA" id="ARBA00022475"/>
    </source>
</evidence>
<feature type="transmembrane region" description="Helical" evidence="7">
    <location>
        <begin position="150"/>
        <end position="168"/>
    </location>
</feature>
<protein>
    <submittedName>
        <fullName evidence="9">Trimeric intracellular cation channel family protein</fullName>
    </submittedName>
</protein>
<evidence type="ECO:0000313" key="10">
    <source>
        <dbReference type="Proteomes" id="UP000423525"/>
    </source>
</evidence>
<evidence type="ECO:0000256" key="2">
    <source>
        <dbReference type="ARBA" id="ARBA00008193"/>
    </source>
</evidence>
<organism evidence="9 10">
    <name type="scientific">Corynebacterium rouxii</name>
    <dbReference type="NCBI Taxonomy" id="2719119"/>
    <lineage>
        <taxon>Bacteria</taxon>
        <taxon>Bacillati</taxon>
        <taxon>Actinomycetota</taxon>
        <taxon>Actinomycetes</taxon>
        <taxon>Mycobacteriales</taxon>
        <taxon>Corynebacteriaceae</taxon>
        <taxon>Corynebacterium</taxon>
    </lineage>
</organism>
<evidence type="ECO:0000256" key="6">
    <source>
        <dbReference type="ARBA" id="ARBA00023136"/>
    </source>
</evidence>
<dbReference type="KEGG" id="crf:FRC0190_01719"/>
<feature type="transmembrane region" description="Helical" evidence="7">
    <location>
        <begin position="7"/>
        <end position="25"/>
    </location>
</feature>
<reference evidence="9 10" key="1">
    <citation type="submission" date="2019-11" db="EMBL/GenBank/DDBJ databases">
        <authorList>
            <person name="Brisse S."/>
        </authorList>
    </citation>
    <scope>NUCLEOTIDE SEQUENCE [LARGE SCALE GENOMIC DNA]</scope>
    <source>
        <strain evidence="9">FRC0190</strain>
    </source>
</reference>
<evidence type="ECO:0000313" key="9">
    <source>
        <dbReference type="EMBL" id="VZH85783.1"/>
    </source>
</evidence>
<keyword evidence="3" id="KW-1003">Cell membrane</keyword>
<dbReference type="PANTHER" id="PTHR30506:SF3">
    <property type="entry name" value="UPF0126 INNER MEMBRANE PROTEIN YADS-RELATED"/>
    <property type="match status" value="1"/>
</dbReference>
<feature type="transmembrane region" description="Helical" evidence="7">
    <location>
        <begin position="31"/>
        <end position="49"/>
    </location>
</feature>
<evidence type="ECO:0000259" key="8">
    <source>
        <dbReference type="Pfam" id="PF03458"/>
    </source>
</evidence>
<dbReference type="Pfam" id="PF03458">
    <property type="entry name" value="Gly_transporter"/>
    <property type="match status" value="2"/>
</dbReference>
<dbReference type="InterPro" id="IPR005115">
    <property type="entry name" value="Gly_transporter"/>
</dbReference>
<dbReference type="Proteomes" id="UP000423525">
    <property type="component" value="Chromosome"/>
</dbReference>
<evidence type="ECO:0000256" key="1">
    <source>
        <dbReference type="ARBA" id="ARBA00004651"/>
    </source>
</evidence>
<keyword evidence="5 7" id="KW-1133">Transmembrane helix</keyword>
<comment type="similarity">
    <text evidence="2">Belongs to the UPF0126 family.</text>
</comment>
<gene>
    <name evidence="9" type="ORF">FRC0190_01719</name>
</gene>
<dbReference type="GO" id="GO:0005886">
    <property type="term" value="C:plasma membrane"/>
    <property type="evidence" value="ECO:0007669"/>
    <property type="project" value="UniProtKB-SubCell"/>
</dbReference>
<feature type="transmembrane region" description="Helical" evidence="7">
    <location>
        <begin position="94"/>
        <end position="114"/>
    </location>
</feature>
<feature type="transmembrane region" description="Helical" evidence="7">
    <location>
        <begin position="180"/>
        <end position="197"/>
    </location>
</feature>
<dbReference type="EMBL" id="LR738855">
    <property type="protein sequence ID" value="VZH85783.1"/>
    <property type="molecule type" value="Genomic_DNA"/>
</dbReference>
<feature type="domain" description="Glycine transporter" evidence="8">
    <location>
        <begin position="37"/>
        <end position="111"/>
    </location>
</feature>
<dbReference type="PANTHER" id="PTHR30506">
    <property type="entry name" value="INNER MEMBRANE PROTEIN"/>
    <property type="match status" value="1"/>
</dbReference>
<feature type="domain" description="Glycine transporter" evidence="8">
    <location>
        <begin position="125"/>
        <end position="197"/>
    </location>
</feature>
<feature type="transmembrane region" description="Helical" evidence="7">
    <location>
        <begin position="203"/>
        <end position="222"/>
    </location>
</feature>
<name>A0A6I8MDF5_9CORY</name>
<dbReference type="AlphaFoldDB" id="A0A6I8MDF5"/>
<keyword evidence="4 7" id="KW-0812">Transmembrane</keyword>
<evidence type="ECO:0000256" key="7">
    <source>
        <dbReference type="SAM" id="Phobius"/>
    </source>
</evidence>
<keyword evidence="6 7" id="KW-0472">Membrane</keyword>
<evidence type="ECO:0000256" key="4">
    <source>
        <dbReference type="ARBA" id="ARBA00022692"/>
    </source>
</evidence>
<feature type="transmembrane region" description="Helical" evidence="7">
    <location>
        <begin position="61"/>
        <end position="82"/>
    </location>
</feature>
<evidence type="ECO:0000256" key="5">
    <source>
        <dbReference type="ARBA" id="ARBA00022989"/>
    </source>
</evidence>
<sequence length="275" mass="29440">MFRHWGIFVYVGFIAVGSVMITRVHSVDPHILTMYQIFDLIGVVLNGVIGGTIARQRNYDAVGFVFLALFSALGGGMLRDVLMQRGTAAAIADSRYLALAIAGAVLALVIHFQGRAWEIFKTTGDAIILGVWAVTGCVKALSFGMPLTSAVFMGVLTAVGGGMIRDICTGQVPGIFGGGPLYAVPALVSSVTMVGFYTLEHNALGMIISPILGSGLAIIAYWRGWILFRSTEWAPVNMTAAQVAALARRSERRGFRRGRKARQPITGEFPVQSGE</sequence>
<proteinExistence type="inferred from homology"/>
<comment type="subcellular location">
    <subcellularLocation>
        <location evidence="1">Cell membrane</location>
        <topology evidence="1">Multi-pass membrane protein</topology>
    </subcellularLocation>
</comment>
<accession>A0A6I8MDF5</accession>